<sequence>MNEKNYEFLANQIKYTGFGEGLAEVLKEKLAQGAPEFTLRHEAAFGTDKTEATLHFRRSNESDMYFFNRYNLALKNDKLQEPLQQSFYINGKQDNITLKEGYNLLSGRAVHKDLTTKEGESYRAWVQLDFKQSEANGNFKTKQFREAYGFDLEQALNKHNIKELQTPEDRDSLVRSLERGNRQAVTLEAEGGPKQIFIEAAPQFKSLNLYEPNGRRIINGKEIGQDSTKEGVRLEQGKGQSKGQKLKAGSDGEGSTQKKASRKSRNSIS</sequence>
<dbReference type="RefSeq" id="WP_345257304.1">
    <property type="nucleotide sequence ID" value="NZ_BAABGY010000011.1"/>
</dbReference>
<proteinExistence type="predicted"/>
<organism evidence="2 3">
    <name type="scientific">Flaviaesturariibacter amylovorans</name>
    <dbReference type="NCBI Taxonomy" id="1084520"/>
    <lineage>
        <taxon>Bacteria</taxon>
        <taxon>Pseudomonadati</taxon>
        <taxon>Bacteroidota</taxon>
        <taxon>Chitinophagia</taxon>
        <taxon>Chitinophagales</taxon>
        <taxon>Chitinophagaceae</taxon>
        <taxon>Flaviaestuariibacter</taxon>
    </lineage>
</organism>
<evidence type="ECO:0008006" key="4">
    <source>
        <dbReference type="Google" id="ProtNLM"/>
    </source>
</evidence>
<gene>
    <name evidence="2" type="ORF">GCM10023184_36840</name>
</gene>
<name>A0ABP8HI02_9BACT</name>
<comment type="caution">
    <text evidence="2">The sequence shown here is derived from an EMBL/GenBank/DDBJ whole genome shotgun (WGS) entry which is preliminary data.</text>
</comment>
<keyword evidence="3" id="KW-1185">Reference proteome</keyword>
<evidence type="ECO:0000313" key="3">
    <source>
        <dbReference type="Proteomes" id="UP001501725"/>
    </source>
</evidence>
<evidence type="ECO:0000256" key="1">
    <source>
        <dbReference type="SAM" id="MobiDB-lite"/>
    </source>
</evidence>
<dbReference type="Proteomes" id="UP001501725">
    <property type="component" value="Unassembled WGS sequence"/>
</dbReference>
<feature type="compositionally biased region" description="Basic residues" evidence="1">
    <location>
        <begin position="259"/>
        <end position="269"/>
    </location>
</feature>
<feature type="region of interest" description="Disordered" evidence="1">
    <location>
        <begin position="220"/>
        <end position="269"/>
    </location>
</feature>
<reference evidence="3" key="1">
    <citation type="journal article" date="2019" name="Int. J. Syst. Evol. Microbiol.">
        <title>The Global Catalogue of Microorganisms (GCM) 10K type strain sequencing project: providing services to taxonomists for standard genome sequencing and annotation.</title>
        <authorList>
            <consortium name="The Broad Institute Genomics Platform"/>
            <consortium name="The Broad Institute Genome Sequencing Center for Infectious Disease"/>
            <person name="Wu L."/>
            <person name="Ma J."/>
        </authorList>
    </citation>
    <scope>NUCLEOTIDE SEQUENCE [LARGE SCALE GENOMIC DNA]</scope>
    <source>
        <strain evidence="3">JCM 17919</strain>
    </source>
</reference>
<accession>A0ABP8HI02</accession>
<dbReference type="EMBL" id="BAABGY010000011">
    <property type="protein sequence ID" value="GAA4339612.1"/>
    <property type="molecule type" value="Genomic_DNA"/>
</dbReference>
<protein>
    <recommendedName>
        <fullName evidence="4">DUF3945 domain-containing protein</fullName>
    </recommendedName>
</protein>
<feature type="compositionally biased region" description="Basic and acidic residues" evidence="1">
    <location>
        <begin position="223"/>
        <end position="236"/>
    </location>
</feature>
<evidence type="ECO:0000313" key="2">
    <source>
        <dbReference type="EMBL" id="GAA4339612.1"/>
    </source>
</evidence>